<evidence type="ECO:0000313" key="2">
    <source>
        <dbReference type="EMBL" id="TFA98365.1"/>
    </source>
</evidence>
<comment type="caution">
    <text evidence="2">The sequence shown here is derived from an EMBL/GenBank/DDBJ whole genome shotgun (WGS) entry which is preliminary data.</text>
</comment>
<name>A0ABY2GRF7_9HYPO</name>
<evidence type="ECO:0000256" key="1">
    <source>
        <dbReference type="SAM" id="MobiDB-lite"/>
    </source>
</evidence>
<dbReference type="Proteomes" id="UP001642720">
    <property type="component" value="Unassembled WGS sequence"/>
</dbReference>
<gene>
    <name evidence="2" type="ORF">CCMA1212_009850</name>
</gene>
<feature type="region of interest" description="Disordered" evidence="1">
    <location>
        <begin position="373"/>
        <end position="394"/>
    </location>
</feature>
<dbReference type="EMBL" id="PPTA01000020">
    <property type="protein sequence ID" value="TFA98365.1"/>
    <property type="molecule type" value="Genomic_DNA"/>
</dbReference>
<proteinExistence type="predicted"/>
<protein>
    <submittedName>
        <fullName evidence="2">Uncharacterized protein</fullName>
    </submittedName>
</protein>
<organism evidence="2 3">
    <name type="scientific">Trichoderma ghanense</name>
    <dbReference type="NCBI Taxonomy" id="65468"/>
    <lineage>
        <taxon>Eukaryota</taxon>
        <taxon>Fungi</taxon>
        <taxon>Dikarya</taxon>
        <taxon>Ascomycota</taxon>
        <taxon>Pezizomycotina</taxon>
        <taxon>Sordariomycetes</taxon>
        <taxon>Hypocreomycetidae</taxon>
        <taxon>Hypocreales</taxon>
        <taxon>Hypocreaceae</taxon>
        <taxon>Trichoderma</taxon>
    </lineage>
</organism>
<dbReference type="GeneID" id="300581364"/>
<evidence type="ECO:0000313" key="3">
    <source>
        <dbReference type="Proteomes" id="UP001642720"/>
    </source>
</evidence>
<keyword evidence="3" id="KW-1185">Reference proteome</keyword>
<sequence>MLYDPQGRLIRDDRLAHRLPDRITAMIAAMQIHLYDCKSANPLTDSRPCREAAASHAGAIHPERNGAPTSFIVDSLSRIEAFTTAIAHATASIHRGPCSSGARTDSFDGRVAPTSSWFSASPQNRDVRPAAVQAYTFRRMHFWEFLLSYADAAGSPWVKAVELAEMLLVLDKIYVFEEVILLSAFCSQHESDGYLSVRLLQQVLSELFNETGIVKQPGPIKEAEPSGRFVPGVLVGMASPIWIIKISSTLGKMKPQTRQSNQLARLLGILKRRSPANPILPFQSKGGANETFGTPMTSPKQRGNVPFMLLWRGWIVGMMEKEVRPTEGEKLGFWLRYFGSGAVLFWLRLDCYRWGGDAGNGSHCMEMGADECNGDADDDKVDGEERRGSSVVRETPPASIEVLVESKPSEEGHIRHQCRHHAYQESEGDGQEICAFPFSGQANLSVLGSDGQSCIQRS</sequence>
<dbReference type="RefSeq" id="XP_073554567.1">
    <property type="nucleotide sequence ID" value="XM_073706914.1"/>
</dbReference>
<reference evidence="2 3" key="1">
    <citation type="submission" date="2018-01" db="EMBL/GenBank/DDBJ databases">
        <title>Genome characterization of the sugarcane-associated fungus Trichoderma ghanense CCMA-1212 and their application in lignocelulose bioconversion.</title>
        <authorList>
            <person name="Steindorff A.S."/>
            <person name="Mendes T.D."/>
            <person name="Vilela E.S.D."/>
            <person name="Rodrigues D.S."/>
            <person name="Formighieri E.F."/>
            <person name="Melo I.S."/>
            <person name="Favaro L.C.L."/>
        </authorList>
    </citation>
    <scope>NUCLEOTIDE SEQUENCE [LARGE SCALE GENOMIC DNA]</scope>
    <source>
        <strain evidence="2 3">CCMA-1212</strain>
    </source>
</reference>
<feature type="compositionally biased region" description="Acidic residues" evidence="1">
    <location>
        <begin position="373"/>
        <end position="382"/>
    </location>
</feature>
<accession>A0ABY2GRF7</accession>